<evidence type="ECO:0000313" key="1">
    <source>
        <dbReference type="EMBL" id="BAU58483.1"/>
    </source>
</evidence>
<dbReference type="Proteomes" id="UP000218890">
    <property type="component" value="Chromosome"/>
</dbReference>
<protein>
    <submittedName>
        <fullName evidence="1">Uncharacterized protein</fullName>
    </submittedName>
</protein>
<dbReference type="KEGG" id="hhk:HH1059_17950"/>
<dbReference type="OrthoDB" id="5713052at2"/>
<organism evidence="1 2">
    <name type="scientific">Halorhodospira halochloris</name>
    <name type="common">Ectothiorhodospira halochloris</name>
    <dbReference type="NCBI Taxonomy" id="1052"/>
    <lineage>
        <taxon>Bacteria</taxon>
        <taxon>Pseudomonadati</taxon>
        <taxon>Pseudomonadota</taxon>
        <taxon>Gammaproteobacteria</taxon>
        <taxon>Chromatiales</taxon>
        <taxon>Ectothiorhodospiraceae</taxon>
        <taxon>Halorhodospira</taxon>
    </lineage>
</organism>
<proteinExistence type="predicted"/>
<reference evidence="1" key="1">
    <citation type="submission" date="2016-02" db="EMBL/GenBank/DDBJ databases">
        <title>Halorhodospira halochloris DSM-1059 complete genome, version 2.</title>
        <authorList>
            <person name="Tsukatani Y."/>
        </authorList>
    </citation>
    <scope>NUCLEOTIDE SEQUENCE</scope>
    <source>
        <strain evidence="1">DSM 1059</strain>
    </source>
</reference>
<dbReference type="RefSeq" id="WP_096409839.1">
    <property type="nucleotide sequence ID" value="NZ_AP017372.2"/>
</dbReference>
<gene>
    <name evidence="1" type="ORF">HH1059_17950</name>
</gene>
<dbReference type="AlphaFoldDB" id="A0A110B797"/>
<dbReference type="PROSITE" id="PS51257">
    <property type="entry name" value="PROKAR_LIPOPROTEIN"/>
    <property type="match status" value="1"/>
</dbReference>
<name>A0A110B797_HALHR</name>
<sequence length="510" mass="57386">MLDLISRFNHKTFRTNVAWRSALVASLLLFGVTGCDDASDQDTGDDPASFEGRAIDGPVAGGRVYLDRSETDYVEGISRSRTDRDGKFELKDVAVGGMDRVILRVHQGRDQWHGLRIPVTMSRHFEDVSPGDELDRVYITPLTSLMSHMGSDGKADFVEWLNNEHDDINSLLQSDVEGDYLDFDDNSYSDKERLLLIRTGFRAQKLAEVIAEEIHDKYELNTQKGRFVYQALAENWVRQSGPDSDGIGGFVEDVVESAFDLAASYANEEKLEWEWQGDDKRPRDNLKWLWKLIGSEEDGNNGFDGGLFRHVLHDDDDFTFDEANVAARARAIEAATLVLREEPDWDGDNDSGFKEIAKFLAEIGIKADDDDDCGSNKEKCFGPSLNVEGFARGEDNSLLKEGKNANPDKWQRGKKLTDVIDGKEIEYGDDDHAISFEKDDDGNYKAKVRHKDLGDEEIEFNVEDLDGYSMSVETEVGGSSFSGNLRKTSDDKCEFEFQGEIYEDIDCSDQ</sequence>
<accession>A0A110B797</accession>
<evidence type="ECO:0000313" key="2">
    <source>
        <dbReference type="Proteomes" id="UP000218890"/>
    </source>
</evidence>
<dbReference type="EMBL" id="AP017372">
    <property type="protein sequence ID" value="BAU58483.1"/>
    <property type="molecule type" value="Genomic_DNA"/>
</dbReference>
<keyword evidence="2" id="KW-1185">Reference proteome</keyword>